<proteinExistence type="predicted"/>
<protein>
    <submittedName>
        <fullName evidence="1">Uncharacterized protein</fullName>
    </submittedName>
</protein>
<dbReference type="AlphaFoldDB" id="A0A0A8YHS4"/>
<evidence type="ECO:0000313" key="1">
    <source>
        <dbReference type="EMBL" id="JAD25050.1"/>
    </source>
</evidence>
<sequence>MHLGCIWTFRHSSWKGHSPRPHTRRAQHYQAVYFNQLCSS</sequence>
<name>A0A0A8YHS4_ARUDO</name>
<dbReference type="EMBL" id="GBRH01272845">
    <property type="protein sequence ID" value="JAD25050.1"/>
    <property type="molecule type" value="Transcribed_RNA"/>
</dbReference>
<reference evidence="1" key="2">
    <citation type="journal article" date="2015" name="Data Brief">
        <title>Shoot transcriptome of the giant reed, Arundo donax.</title>
        <authorList>
            <person name="Barrero R.A."/>
            <person name="Guerrero F.D."/>
            <person name="Moolhuijzen P."/>
            <person name="Goolsby J.A."/>
            <person name="Tidwell J."/>
            <person name="Bellgard S.E."/>
            <person name="Bellgard M.I."/>
        </authorList>
    </citation>
    <scope>NUCLEOTIDE SEQUENCE</scope>
    <source>
        <tissue evidence="1">Shoot tissue taken approximately 20 cm above the soil surface</tissue>
    </source>
</reference>
<organism evidence="1">
    <name type="scientific">Arundo donax</name>
    <name type="common">Giant reed</name>
    <name type="synonym">Donax arundinaceus</name>
    <dbReference type="NCBI Taxonomy" id="35708"/>
    <lineage>
        <taxon>Eukaryota</taxon>
        <taxon>Viridiplantae</taxon>
        <taxon>Streptophyta</taxon>
        <taxon>Embryophyta</taxon>
        <taxon>Tracheophyta</taxon>
        <taxon>Spermatophyta</taxon>
        <taxon>Magnoliopsida</taxon>
        <taxon>Liliopsida</taxon>
        <taxon>Poales</taxon>
        <taxon>Poaceae</taxon>
        <taxon>PACMAD clade</taxon>
        <taxon>Arundinoideae</taxon>
        <taxon>Arundineae</taxon>
        <taxon>Arundo</taxon>
    </lineage>
</organism>
<accession>A0A0A8YHS4</accession>
<reference evidence="1" key="1">
    <citation type="submission" date="2014-09" db="EMBL/GenBank/DDBJ databases">
        <authorList>
            <person name="Magalhaes I.L.F."/>
            <person name="Oliveira U."/>
            <person name="Santos F.R."/>
            <person name="Vidigal T.H.D.A."/>
            <person name="Brescovit A.D."/>
            <person name="Santos A.J."/>
        </authorList>
    </citation>
    <scope>NUCLEOTIDE SEQUENCE</scope>
    <source>
        <tissue evidence="1">Shoot tissue taken approximately 20 cm above the soil surface</tissue>
    </source>
</reference>